<organism evidence="2 3">
    <name type="scientific">Solanum bulbocastanum</name>
    <name type="common">Wild potato</name>
    <dbReference type="NCBI Taxonomy" id="147425"/>
    <lineage>
        <taxon>Eukaryota</taxon>
        <taxon>Viridiplantae</taxon>
        <taxon>Streptophyta</taxon>
        <taxon>Embryophyta</taxon>
        <taxon>Tracheophyta</taxon>
        <taxon>Spermatophyta</taxon>
        <taxon>Magnoliopsida</taxon>
        <taxon>eudicotyledons</taxon>
        <taxon>Gunneridae</taxon>
        <taxon>Pentapetalae</taxon>
        <taxon>asterids</taxon>
        <taxon>lamiids</taxon>
        <taxon>Solanales</taxon>
        <taxon>Solanaceae</taxon>
        <taxon>Solanoideae</taxon>
        <taxon>Solaneae</taxon>
        <taxon>Solanum</taxon>
    </lineage>
</organism>
<dbReference type="Proteomes" id="UP001371456">
    <property type="component" value="Unassembled WGS sequence"/>
</dbReference>
<feature type="domain" description="Reverse transcriptase Ty1/copia-type" evidence="1">
    <location>
        <begin position="164"/>
        <end position="260"/>
    </location>
</feature>
<dbReference type="InterPro" id="IPR013103">
    <property type="entry name" value="RVT_2"/>
</dbReference>
<dbReference type="EMBL" id="JBANQN010000004">
    <property type="protein sequence ID" value="KAK6791582.1"/>
    <property type="molecule type" value="Genomic_DNA"/>
</dbReference>
<protein>
    <recommendedName>
        <fullName evidence="1">Reverse transcriptase Ty1/copia-type domain-containing protein</fullName>
    </recommendedName>
</protein>
<dbReference type="AlphaFoldDB" id="A0AAN8TUA8"/>
<gene>
    <name evidence="2" type="ORF">RDI58_010663</name>
</gene>
<comment type="caution">
    <text evidence="2">The sequence shown here is derived from an EMBL/GenBank/DDBJ whole genome shotgun (WGS) entry which is preliminary data.</text>
</comment>
<name>A0AAN8TUA8_SOLBU</name>
<evidence type="ECO:0000313" key="2">
    <source>
        <dbReference type="EMBL" id="KAK6791582.1"/>
    </source>
</evidence>
<sequence length="260" mass="29960">MPNPCSSQSFLRSPESLNPNELIESPNLDIDNGILESNLPLQVYSRRKTLSKLLSCNHLLRLLLLVRILHLLNHQKHQTKLIMKNRTNLMILTFPLSLEKEPELAHNTLHPLSLFVTYQNLSPKHKTFLCNLHTIPIPKNLSEALGNKEWEKAMKVEMEALEKNKTWEIVELPEGKKLVGCRWVFTLKYRSDGSIERFKACLVAKGYTQTYGIDYLETFAPVAKMKTVRILLSLAVAFNWNLQQFDVKNAFLHGDLDEEI</sequence>
<dbReference type="Pfam" id="PF07727">
    <property type="entry name" value="RVT_2"/>
    <property type="match status" value="1"/>
</dbReference>
<dbReference type="InterPro" id="IPR043502">
    <property type="entry name" value="DNA/RNA_pol_sf"/>
</dbReference>
<evidence type="ECO:0000313" key="3">
    <source>
        <dbReference type="Proteomes" id="UP001371456"/>
    </source>
</evidence>
<proteinExistence type="predicted"/>
<dbReference type="SUPFAM" id="SSF56672">
    <property type="entry name" value="DNA/RNA polymerases"/>
    <property type="match status" value="1"/>
</dbReference>
<reference evidence="2 3" key="1">
    <citation type="submission" date="2024-02" db="EMBL/GenBank/DDBJ databases">
        <title>de novo genome assembly of Solanum bulbocastanum strain 11H21.</title>
        <authorList>
            <person name="Hosaka A.J."/>
        </authorList>
    </citation>
    <scope>NUCLEOTIDE SEQUENCE [LARGE SCALE GENOMIC DNA]</scope>
    <source>
        <tissue evidence="2">Young leaves</tissue>
    </source>
</reference>
<keyword evidence="3" id="KW-1185">Reference proteome</keyword>
<evidence type="ECO:0000259" key="1">
    <source>
        <dbReference type="Pfam" id="PF07727"/>
    </source>
</evidence>
<accession>A0AAN8TUA8</accession>